<geneLocation type="plasmid" evidence="2 3">
    <name>pHSR-Bgl01</name>
</geneLocation>
<name>A0A897NPT1_9EURY</name>
<keyword evidence="2" id="KW-0238">DNA-binding</keyword>
<dbReference type="EMBL" id="CP064790">
    <property type="protein sequence ID" value="QSG13475.1"/>
    <property type="molecule type" value="Genomic_DNA"/>
</dbReference>
<feature type="compositionally biased region" description="Basic and acidic residues" evidence="1">
    <location>
        <begin position="164"/>
        <end position="174"/>
    </location>
</feature>
<accession>A0A897NPT1</accession>
<evidence type="ECO:0000313" key="3">
    <source>
        <dbReference type="Proteomes" id="UP000663305"/>
    </source>
</evidence>
<dbReference type="CDD" id="cd04491">
    <property type="entry name" value="SoSSB_OBF"/>
    <property type="match status" value="1"/>
</dbReference>
<protein>
    <submittedName>
        <fullName evidence="2">Single-stranded DNA-binding replication protein A (RPA), large (70 kD) subunit or related ssDNA-binding protein</fullName>
    </submittedName>
</protein>
<dbReference type="InterPro" id="IPR012340">
    <property type="entry name" value="NA-bd_OB-fold"/>
</dbReference>
<reference evidence="2" key="1">
    <citation type="submission" date="2020-11" db="EMBL/GenBank/DDBJ databases">
        <title>Carbohydrate-dependent, anaerobic sulfur respiration: A novel catabolism in halophilic archaea.</title>
        <authorList>
            <person name="Sorokin D.Y."/>
            <person name="Messina E."/>
            <person name="Smedile F."/>
            <person name="La Cono V."/>
            <person name="Hallsworth J.E."/>
            <person name="Yakimov M.M."/>
        </authorList>
    </citation>
    <scope>NUCLEOTIDE SEQUENCE</scope>
    <source>
        <strain evidence="2">HSR-Bgl</strain>
        <plasmid evidence="2">pHSR-Bgl01</plasmid>
    </source>
</reference>
<evidence type="ECO:0000313" key="2">
    <source>
        <dbReference type="EMBL" id="QSG13475.1"/>
    </source>
</evidence>
<dbReference type="AlphaFoldDB" id="A0A897NPT1"/>
<organism evidence="2 3">
    <name type="scientific">Halapricum desulfuricans</name>
    <dbReference type="NCBI Taxonomy" id="2841257"/>
    <lineage>
        <taxon>Archaea</taxon>
        <taxon>Methanobacteriati</taxon>
        <taxon>Methanobacteriota</taxon>
        <taxon>Stenosarchaea group</taxon>
        <taxon>Halobacteria</taxon>
        <taxon>Halobacteriales</taxon>
        <taxon>Haloarculaceae</taxon>
        <taxon>Halapricum</taxon>
    </lineage>
</organism>
<gene>
    <name evidence="2" type="primary">rPA1</name>
    <name evidence="2" type="ORF">HSBGL_4061</name>
</gene>
<evidence type="ECO:0000256" key="1">
    <source>
        <dbReference type="SAM" id="MobiDB-lite"/>
    </source>
</evidence>
<dbReference type="SUPFAM" id="SSF50249">
    <property type="entry name" value="Nucleic acid-binding proteins"/>
    <property type="match status" value="1"/>
</dbReference>
<dbReference type="Gene3D" id="2.40.50.140">
    <property type="entry name" value="Nucleic acid-binding proteins"/>
    <property type="match status" value="1"/>
</dbReference>
<dbReference type="GO" id="GO:0003677">
    <property type="term" value="F:DNA binding"/>
    <property type="evidence" value="ECO:0007669"/>
    <property type="project" value="UniProtKB-KW"/>
</dbReference>
<keyword evidence="2" id="KW-0614">Plasmid</keyword>
<feature type="region of interest" description="Disordered" evidence="1">
    <location>
        <begin position="123"/>
        <end position="182"/>
    </location>
</feature>
<proteinExistence type="predicted"/>
<dbReference type="Proteomes" id="UP000663305">
    <property type="component" value="Plasmid pHSR-Bgl01"/>
</dbReference>
<sequence length="331" mass="36553">MVLSVVVVGKPRCRSIAVSARERLQWYLGEIPMSSNNASGKVVSVDKQAFEKAGGQAVDEGGFPVVDETPEFEAAVEQETQAKVDANHPDGIADTSQDRIHGVTLEQEERIRAREAELERISAQAELGTQDGREQRTREVVAQGSKQRRREFQKRAASVDPMADPERDDPRAELSQDELATVNTEADRLATRVDGWSRAAVSRRLADAVVDGTDMTSAVVRVFEELQTAPGGTVPIDALEDVDRKEVSVEGQIEVLWDSGSPAIAQVGLIADESGQTKVTIWEKSNAPWVEEGERVRIHGAARNWYEGRVSLAVTGWSTLHFPERSRWWDE</sequence>